<organism evidence="3 4">
    <name type="scientific">Mytilus galloprovincialis</name>
    <name type="common">Mediterranean mussel</name>
    <dbReference type="NCBI Taxonomy" id="29158"/>
    <lineage>
        <taxon>Eukaryota</taxon>
        <taxon>Metazoa</taxon>
        <taxon>Spiralia</taxon>
        <taxon>Lophotrochozoa</taxon>
        <taxon>Mollusca</taxon>
        <taxon>Bivalvia</taxon>
        <taxon>Autobranchia</taxon>
        <taxon>Pteriomorphia</taxon>
        <taxon>Mytilida</taxon>
        <taxon>Mytiloidea</taxon>
        <taxon>Mytilidae</taxon>
        <taxon>Mytilinae</taxon>
        <taxon>Mytilus</taxon>
    </lineage>
</organism>
<accession>A0A8B6BUU0</accession>
<sequence>MRKVMTIKAVVLLSCLFMTVSGQSIQNRNGEINRDNDDFASDTLMNYLRKRDWKLGSGNNGNGNNGNDNSNVGNLNTENNKETNVGGIGSIGGRGSMEGIGYLSSS</sequence>
<keyword evidence="2" id="KW-0732">Signal</keyword>
<evidence type="ECO:0000313" key="4">
    <source>
        <dbReference type="Proteomes" id="UP000596742"/>
    </source>
</evidence>
<evidence type="ECO:0000313" key="3">
    <source>
        <dbReference type="EMBL" id="VDH95360.1"/>
    </source>
</evidence>
<evidence type="ECO:0000256" key="1">
    <source>
        <dbReference type="SAM" id="MobiDB-lite"/>
    </source>
</evidence>
<feature type="chain" id="PRO_5033006102" evidence="2">
    <location>
        <begin position="23"/>
        <end position="106"/>
    </location>
</feature>
<evidence type="ECO:0000256" key="2">
    <source>
        <dbReference type="SAM" id="SignalP"/>
    </source>
</evidence>
<dbReference type="AlphaFoldDB" id="A0A8B6BUU0"/>
<feature type="compositionally biased region" description="Low complexity" evidence="1">
    <location>
        <begin position="65"/>
        <end position="76"/>
    </location>
</feature>
<dbReference type="Proteomes" id="UP000596742">
    <property type="component" value="Unassembled WGS sequence"/>
</dbReference>
<reference evidence="3" key="1">
    <citation type="submission" date="2018-11" db="EMBL/GenBank/DDBJ databases">
        <authorList>
            <person name="Alioto T."/>
            <person name="Alioto T."/>
        </authorList>
    </citation>
    <scope>NUCLEOTIDE SEQUENCE</scope>
</reference>
<keyword evidence="4" id="KW-1185">Reference proteome</keyword>
<feature type="signal peptide" evidence="2">
    <location>
        <begin position="1"/>
        <end position="22"/>
    </location>
</feature>
<proteinExistence type="predicted"/>
<comment type="caution">
    <text evidence="3">The sequence shown here is derived from an EMBL/GenBank/DDBJ whole genome shotgun (WGS) entry which is preliminary data.</text>
</comment>
<feature type="compositionally biased region" description="Gly residues" evidence="1">
    <location>
        <begin position="86"/>
        <end position="98"/>
    </location>
</feature>
<dbReference type="OrthoDB" id="6214578at2759"/>
<name>A0A8B6BUU0_MYTGA</name>
<dbReference type="EMBL" id="UYJE01000685">
    <property type="protein sequence ID" value="VDH95360.1"/>
    <property type="molecule type" value="Genomic_DNA"/>
</dbReference>
<gene>
    <name evidence="3" type="ORF">MGAL_10B086102</name>
</gene>
<protein>
    <submittedName>
        <fullName evidence="3">Uncharacterized protein</fullName>
    </submittedName>
</protein>
<feature type="region of interest" description="Disordered" evidence="1">
    <location>
        <begin position="55"/>
        <end position="106"/>
    </location>
</feature>